<dbReference type="Gene3D" id="2.90.10.10">
    <property type="entry name" value="Bulb-type lectin domain"/>
    <property type="match status" value="2"/>
</dbReference>
<feature type="transmembrane region" description="Helical" evidence="19">
    <location>
        <begin position="417"/>
        <end position="441"/>
    </location>
</feature>
<evidence type="ECO:0000256" key="8">
    <source>
        <dbReference type="ARBA" id="ARBA00022777"/>
    </source>
</evidence>
<dbReference type="PIRSF" id="PIRSF000641">
    <property type="entry name" value="SRK"/>
    <property type="match status" value="1"/>
</dbReference>
<evidence type="ECO:0000256" key="13">
    <source>
        <dbReference type="ARBA" id="ARBA00023170"/>
    </source>
</evidence>
<evidence type="ECO:0000256" key="9">
    <source>
        <dbReference type="ARBA" id="ARBA00022840"/>
    </source>
</evidence>
<dbReference type="InterPro" id="IPR000858">
    <property type="entry name" value="S_locus_glycoprot_dom"/>
</dbReference>
<keyword evidence="13" id="KW-0675">Receptor</keyword>
<keyword evidence="9 17" id="KW-0067">ATP-binding</keyword>
<dbReference type="SMART" id="SM00108">
    <property type="entry name" value="B_lectin"/>
    <property type="match status" value="1"/>
</dbReference>
<keyword evidence="14" id="KW-0325">Glycoprotein</keyword>
<dbReference type="SMART" id="SM00220">
    <property type="entry name" value="S_TKc"/>
    <property type="match status" value="1"/>
</dbReference>
<evidence type="ECO:0000259" key="22">
    <source>
        <dbReference type="PROSITE" id="PS50927"/>
    </source>
</evidence>
<feature type="binding site" evidence="18">
    <location>
        <position position="508"/>
    </location>
    <ligand>
        <name>ATP</name>
        <dbReference type="ChEBI" id="CHEBI:30616"/>
    </ligand>
</feature>
<dbReference type="PROSITE" id="PS50948">
    <property type="entry name" value="PAN"/>
    <property type="match status" value="1"/>
</dbReference>
<dbReference type="Gene3D" id="1.10.510.10">
    <property type="entry name" value="Transferase(Phosphotransferase) domain 1"/>
    <property type="match status" value="1"/>
</dbReference>
<feature type="domain" description="Bulb-type lectin" evidence="22">
    <location>
        <begin position="20"/>
        <end position="140"/>
    </location>
</feature>
<comment type="subcellular location">
    <subcellularLocation>
        <location evidence="1">Membrane</location>
        <topology evidence="1">Single-pass type I membrane protein</topology>
    </subcellularLocation>
</comment>
<evidence type="ECO:0000259" key="23">
    <source>
        <dbReference type="PROSITE" id="PS50948"/>
    </source>
</evidence>
<dbReference type="FunFam" id="1.10.510.10:FF:000384">
    <property type="entry name" value="G-type lectin S-receptor-like serine/threonine-protein kinase"/>
    <property type="match status" value="1"/>
</dbReference>
<feature type="domain" description="Protein kinase" evidence="21">
    <location>
        <begin position="480"/>
        <end position="753"/>
    </location>
</feature>
<keyword evidence="11 19" id="KW-0472">Membrane</keyword>
<evidence type="ECO:0000256" key="5">
    <source>
        <dbReference type="ARBA" id="ARBA00022692"/>
    </source>
</evidence>
<feature type="chain" id="PRO_5002311087" description="Receptor-like serine/threonine-protein kinase" evidence="20">
    <location>
        <begin position="20"/>
        <end position="768"/>
    </location>
</feature>
<comment type="catalytic activity">
    <reaction evidence="15 17">
        <text>L-threonyl-[protein] + ATP = O-phospho-L-threonyl-[protein] + ADP + H(+)</text>
        <dbReference type="Rhea" id="RHEA:46608"/>
        <dbReference type="Rhea" id="RHEA-COMP:11060"/>
        <dbReference type="Rhea" id="RHEA-COMP:11605"/>
        <dbReference type="ChEBI" id="CHEBI:15378"/>
        <dbReference type="ChEBI" id="CHEBI:30013"/>
        <dbReference type="ChEBI" id="CHEBI:30616"/>
        <dbReference type="ChEBI" id="CHEBI:61977"/>
        <dbReference type="ChEBI" id="CHEBI:456216"/>
        <dbReference type="EC" id="2.7.11.1"/>
    </reaction>
</comment>
<dbReference type="PANTHER" id="PTHR47974">
    <property type="entry name" value="OS07G0415500 PROTEIN"/>
    <property type="match status" value="1"/>
</dbReference>
<comment type="similarity">
    <text evidence="17">Belongs to the protein kinase superfamily. Ser/Thr protein kinase family.</text>
</comment>
<dbReference type="GO" id="GO:0048544">
    <property type="term" value="P:recognition of pollen"/>
    <property type="evidence" value="ECO:0007669"/>
    <property type="project" value="InterPro"/>
</dbReference>
<feature type="domain" description="Bulb-type lectin" evidence="22">
    <location>
        <begin position="143"/>
        <end position="253"/>
    </location>
</feature>
<dbReference type="SUPFAM" id="SSF56112">
    <property type="entry name" value="Protein kinase-like (PK-like)"/>
    <property type="match status" value="1"/>
</dbReference>
<keyword evidence="2 17" id="KW-0723">Serine/threonine-protein kinase</keyword>
<evidence type="ECO:0000256" key="3">
    <source>
        <dbReference type="ARBA" id="ARBA00022536"/>
    </source>
</evidence>
<evidence type="ECO:0000256" key="11">
    <source>
        <dbReference type="ARBA" id="ARBA00023136"/>
    </source>
</evidence>
<comment type="catalytic activity">
    <reaction evidence="16 17">
        <text>L-seryl-[protein] + ATP = O-phospho-L-seryl-[protein] + ADP + H(+)</text>
        <dbReference type="Rhea" id="RHEA:17989"/>
        <dbReference type="Rhea" id="RHEA-COMP:9863"/>
        <dbReference type="Rhea" id="RHEA-COMP:11604"/>
        <dbReference type="ChEBI" id="CHEBI:15378"/>
        <dbReference type="ChEBI" id="CHEBI:29999"/>
        <dbReference type="ChEBI" id="CHEBI:30616"/>
        <dbReference type="ChEBI" id="CHEBI:83421"/>
        <dbReference type="ChEBI" id="CHEBI:456216"/>
        <dbReference type="EC" id="2.7.11.1"/>
    </reaction>
</comment>
<evidence type="ECO:0000256" key="2">
    <source>
        <dbReference type="ARBA" id="ARBA00022527"/>
    </source>
</evidence>
<proteinExistence type="inferred from homology"/>
<reference evidence="24" key="1">
    <citation type="submission" date="2015-03" db="EMBL/GenBank/DDBJ databases">
        <title>A transcriptome of Araucaria cunninghamii, an australian fine timber species.</title>
        <authorList>
            <person name="Jing Yi C.J.Y."/>
            <person name="Yin San L.Y.S."/>
            <person name="Abdul Karim S.S."/>
            <person name="Wan Azmi N.N."/>
            <person name="Hercus R.R."/>
            <person name="Croft L.L."/>
        </authorList>
    </citation>
    <scope>NUCLEOTIDE SEQUENCE</scope>
    <source>
        <strain evidence="24">MI0301</strain>
        <tissue evidence="24">Leaf</tissue>
    </source>
</reference>
<dbReference type="FunFam" id="3.30.200.20:FF:000059">
    <property type="entry name" value="S-receptor-like serine/threonine-protein kinase"/>
    <property type="match status" value="1"/>
</dbReference>
<evidence type="ECO:0000313" key="24">
    <source>
        <dbReference type="EMBL" id="JAG93357.1"/>
    </source>
</evidence>
<keyword evidence="4 17" id="KW-0808">Transferase</keyword>
<dbReference type="Pfam" id="PF00069">
    <property type="entry name" value="Pkinase"/>
    <property type="match status" value="1"/>
</dbReference>
<dbReference type="GO" id="GO:0004674">
    <property type="term" value="F:protein serine/threonine kinase activity"/>
    <property type="evidence" value="ECO:0007669"/>
    <property type="project" value="UniProtKB-KW"/>
</dbReference>
<accession>A0A0D6QR91</accession>
<dbReference type="AlphaFoldDB" id="A0A0D6QR91"/>
<evidence type="ECO:0000256" key="20">
    <source>
        <dbReference type="SAM" id="SignalP"/>
    </source>
</evidence>
<dbReference type="CDD" id="cd00053">
    <property type="entry name" value="EGF"/>
    <property type="match status" value="1"/>
</dbReference>
<dbReference type="Pfam" id="PF00954">
    <property type="entry name" value="S_locus_glycop"/>
    <property type="match status" value="1"/>
</dbReference>
<feature type="signal peptide" evidence="20">
    <location>
        <begin position="1"/>
        <end position="19"/>
    </location>
</feature>
<evidence type="ECO:0000256" key="1">
    <source>
        <dbReference type="ARBA" id="ARBA00004479"/>
    </source>
</evidence>
<dbReference type="EC" id="2.7.11.1" evidence="17"/>
<dbReference type="EMBL" id="GCKF01047088">
    <property type="protein sequence ID" value="JAG93357.1"/>
    <property type="molecule type" value="Transcribed_RNA"/>
</dbReference>
<dbReference type="InterPro" id="IPR003609">
    <property type="entry name" value="Pan_app"/>
</dbReference>
<keyword evidence="5 19" id="KW-0812">Transmembrane</keyword>
<evidence type="ECO:0000256" key="10">
    <source>
        <dbReference type="ARBA" id="ARBA00022989"/>
    </source>
</evidence>
<dbReference type="PROSITE" id="PS50011">
    <property type="entry name" value="PROTEIN_KINASE_DOM"/>
    <property type="match status" value="1"/>
</dbReference>
<dbReference type="InterPro" id="IPR024171">
    <property type="entry name" value="SRK-like_kinase"/>
</dbReference>
<sequence>MSIAIYFILFVIGSIVTEGAVDLGTSLKPSTTEYWQSPGKNFSFGFYPSGNSGLYVVGITFSAINDTTLLWSAGNDGGIKVDEGGSLDFQTDGNLVLRNGTQILWQTETANRSVASAIMQDDGNFVIKNRSSANVWGSFEHPTDTLVIDQKFNRGQTLRSGPYFFKLENSGNFTLKWKSNITYWNQGAPGATVATLNNQGIFKLFNDTADSLWMARSSDYTDNSITLRRITLESDGNLRSYGWVRSSGKWQLGWSAVEDQCQVYGWCGNFGVCVYNETGPFCQCPSGDFVQINPNDPTGGCRRTQDIMQCSNNQSMVELDHTEFFSYPPESESDSEIYYLGIPDCWQNCLKNPSCTASTIMADGSGTCRMKTSNFTSAYQSVSIPSTSYVKVCGPGKPLPPSSSSLKTRTKWKVSGVVIAVAVIAPVIGLIALQFGLWWIFCRHNPRFRFGELPAQYTLLEYASGAPVQFSYRDLQRCTKNFTEKVGSGGFGTVYKGELSNKATVAVKQLEGIEQGEKQFRMEVAAISSTHHLNLVRLVGFCSEGRHRLLVYEFMKNSSLDTFLFNPSDQSKTLDWDTRFSVAAGTAKGIAYLHEECRDCIVHCDIKPENILLNSDFCPKVADFGLAKLVGREFSKVLTTTRGTRGYVAPEWIGGLPITAKADVYSFGMTLLEIISGRRNMDADPEWSELFFPSWAAAQINRENFMALLDKNLKNSADPEQVRRAAMVGGWCIQDEEESRPSMREVVQILQGIKDVGAPPIPRTLLLR</sequence>
<evidence type="ECO:0000256" key="19">
    <source>
        <dbReference type="SAM" id="Phobius"/>
    </source>
</evidence>
<dbReference type="InterPro" id="IPR017441">
    <property type="entry name" value="Protein_kinase_ATP_BS"/>
</dbReference>
<dbReference type="PROSITE" id="PS00107">
    <property type="entry name" value="PROTEIN_KINASE_ATP"/>
    <property type="match status" value="1"/>
</dbReference>
<keyword evidence="3" id="KW-0245">EGF-like domain</keyword>
<evidence type="ECO:0000256" key="6">
    <source>
        <dbReference type="ARBA" id="ARBA00022729"/>
    </source>
</evidence>
<keyword evidence="10 19" id="KW-1133">Transmembrane helix</keyword>
<evidence type="ECO:0000256" key="15">
    <source>
        <dbReference type="ARBA" id="ARBA00047899"/>
    </source>
</evidence>
<dbReference type="PANTHER" id="PTHR47974:SF19">
    <property type="entry name" value="RECEPTOR-LIKE SERINE_THREONINE-PROTEIN KINASE"/>
    <property type="match status" value="1"/>
</dbReference>
<name>A0A0D6QR91_ARACU</name>
<dbReference type="InterPro" id="IPR011009">
    <property type="entry name" value="Kinase-like_dom_sf"/>
</dbReference>
<dbReference type="Pfam" id="PF01453">
    <property type="entry name" value="B_lectin"/>
    <property type="match status" value="1"/>
</dbReference>
<keyword evidence="12" id="KW-1015">Disulfide bond</keyword>
<dbReference type="InterPro" id="IPR000719">
    <property type="entry name" value="Prot_kinase_dom"/>
</dbReference>
<dbReference type="GO" id="GO:0005524">
    <property type="term" value="F:ATP binding"/>
    <property type="evidence" value="ECO:0007669"/>
    <property type="project" value="UniProtKB-UniRule"/>
</dbReference>
<keyword evidence="6 20" id="KW-0732">Signal</keyword>
<dbReference type="InterPro" id="IPR036426">
    <property type="entry name" value="Bulb-type_lectin_dom_sf"/>
</dbReference>
<evidence type="ECO:0000256" key="18">
    <source>
        <dbReference type="PROSITE-ProRule" id="PRU10141"/>
    </source>
</evidence>
<evidence type="ECO:0000259" key="21">
    <source>
        <dbReference type="PROSITE" id="PS50011"/>
    </source>
</evidence>
<protein>
    <recommendedName>
        <fullName evidence="17">Receptor-like serine/threonine-protein kinase</fullName>
        <ecNumber evidence="17">2.7.11.1</ecNumber>
    </recommendedName>
</protein>
<evidence type="ECO:0000256" key="4">
    <source>
        <dbReference type="ARBA" id="ARBA00022679"/>
    </source>
</evidence>
<evidence type="ECO:0000256" key="14">
    <source>
        <dbReference type="ARBA" id="ARBA00023180"/>
    </source>
</evidence>
<organism evidence="24">
    <name type="scientific">Araucaria cunninghamii</name>
    <name type="common">Hoop pine</name>
    <name type="synonym">Moreton Bay pine</name>
    <dbReference type="NCBI Taxonomy" id="56994"/>
    <lineage>
        <taxon>Eukaryota</taxon>
        <taxon>Viridiplantae</taxon>
        <taxon>Streptophyta</taxon>
        <taxon>Embryophyta</taxon>
        <taxon>Tracheophyta</taxon>
        <taxon>Spermatophyta</taxon>
        <taxon>Pinopsida</taxon>
        <taxon>Pinidae</taxon>
        <taxon>Conifers II</taxon>
        <taxon>Araucariales</taxon>
        <taxon>Araucariaceae</taxon>
        <taxon>Araucaria</taxon>
    </lineage>
</organism>
<dbReference type="CDD" id="cd00028">
    <property type="entry name" value="B_lectin"/>
    <property type="match status" value="1"/>
</dbReference>
<keyword evidence="8 17" id="KW-0418">Kinase</keyword>
<feature type="domain" description="Apple" evidence="23">
    <location>
        <begin position="310"/>
        <end position="393"/>
    </location>
</feature>
<dbReference type="GO" id="GO:0016020">
    <property type="term" value="C:membrane"/>
    <property type="evidence" value="ECO:0007669"/>
    <property type="project" value="UniProtKB-SubCell"/>
</dbReference>
<dbReference type="SUPFAM" id="SSF51110">
    <property type="entry name" value="alpha-D-mannose-specific plant lectins"/>
    <property type="match status" value="2"/>
</dbReference>
<dbReference type="Pfam" id="PF08276">
    <property type="entry name" value="PAN_2"/>
    <property type="match status" value="1"/>
</dbReference>
<evidence type="ECO:0000256" key="12">
    <source>
        <dbReference type="ARBA" id="ARBA00023157"/>
    </source>
</evidence>
<dbReference type="InterPro" id="IPR008271">
    <property type="entry name" value="Ser/Thr_kinase_AS"/>
</dbReference>
<evidence type="ECO:0000256" key="17">
    <source>
        <dbReference type="PIRNR" id="PIRNR000641"/>
    </source>
</evidence>
<dbReference type="PROSITE" id="PS00108">
    <property type="entry name" value="PROTEIN_KINASE_ST"/>
    <property type="match status" value="1"/>
</dbReference>
<keyword evidence="7 17" id="KW-0547">Nucleotide-binding</keyword>
<evidence type="ECO:0000256" key="7">
    <source>
        <dbReference type="ARBA" id="ARBA00022741"/>
    </source>
</evidence>
<dbReference type="CDD" id="cd14066">
    <property type="entry name" value="STKc_IRAK"/>
    <property type="match status" value="1"/>
</dbReference>
<dbReference type="PROSITE" id="PS50927">
    <property type="entry name" value="BULB_LECTIN"/>
    <property type="match status" value="2"/>
</dbReference>
<evidence type="ECO:0000256" key="16">
    <source>
        <dbReference type="ARBA" id="ARBA00048679"/>
    </source>
</evidence>
<dbReference type="GO" id="GO:0106310">
    <property type="term" value="F:protein serine kinase activity"/>
    <property type="evidence" value="ECO:0007669"/>
    <property type="project" value="RHEA"/>
</dbReference>
<dbReference type="Gene3D" id="3.30.200.20">
    <property type="entry name" value="Phosphorylase Kinase, domain 1"/>
    <property type="match status" value="1"/>
</dbReference>
<dbReference type="InterPro" id="IPR001480">
    <property type="entry name" value="Bulb-type_lectin_dom"/>
</dbReference>